<dbReference type="Pfam" id="PF01909">
    <property type="entry name" value="NTP_transf_2"/>
    <property type="match status" value="1"/>
</dbReference>
<protein>
    <recommendedName>
        <fullName evidence="1">Polymerase nucleotidyl transferase domain-containing protein</fullName>
    </recommendedName>
</protein>
<comment type="caution">
    <text evidence="2">The sequence shown here is derived from an EMBL/GenBank/DDBJ whole genome shotgun (WGS) entry which is preliminary data.</text>
</comment>
<dbReference type="OrthoDB" id="14556at2"/>
<dbReference type="SUPFAM" id="SSF81301">
    <property type="entry name" value="Nucleotidyltransferase"/>
    <property type="match status" value="1"/>
</dbReference>
<keyword evidence="3" id="KW-1185">Reference proteome</keyword>
<dbReference type="Proteomes" id="UP000321337">
    <property type="component" value="Unassembled WGS sequence"/>
</dbReference>
<feature type="domain" description="Polymerase nucleotidyl transferase" evidence="1">
    <location>
        <begin position="10"/>
        <end position="77"/>
    </location>
</feature>
<reference evidence="2 3" key="1">
    <citation type="submission" date="2019-07" db="EMBL/GenBank/DDBJ databases">
        <title>Whole genome shotgun sequence of Thiobacillus plumbophilus NBRC 107929.</title>
        <authorList>
            <person name="Hosoyama A."/>
            <person name="Uohara A."/>
            <person name="Ohji S."/>
            <person name="Ichikawa N."/>
        </authorList>
    </citation>
    <scope>NUCLEOTIDE SEQUENCE [LARGE SCALE GENOMIC DNA]</scope>
    <source>
        <strain evidence="2 3">NBRC 107929</strain>
    </source>
</reference>
<dbReference type="EMBL" id="BKAD01000028">
    <property type="protein sequence ID" value="GEP31317.1"/>
    <property type="molecule type" value="Genomic_DNA"/>
</dbReference>
<evidence type="ECO:0000259" key="1">
    <source>
        <dbReference type="Pfam" id="PF01909"/>
    </source>
</evidence>
<evidence type="ECO:0000313" key="2">
    <source>
        <dbReference type="EMBL" id="GEP31317.1"/>
    </source>
</evidence>
<proteinExistence type="predicted"/>
<dbReference type="GO" id="GO:0016779">
    <property type="term" value="F:nucleotidyltransferase activity"/>
    <property type="evidence" value="ECO:0007669"/>
    <property type="project" value="InterPro"/>
</dbReference>
<sequence length="99" mass="11193">MRLTDTQSATIREEVQRHFGDSARVLLFGSRVRDDALGGDIDLYVEAEGSAEQALTRELQLYAALQRRLGEQRIDIVVHRRGTSLRTIDEEARRTGVPL</sequence>
<organism evidence="2 3">
    <name type="scientific">Sulfuriferula plumbiphila</name>
    <dbReference type="NCBI Taxonomy" id="171865"/>
    <lineage>
        <taxon>Bacteria</taxon>
        <taxon>Pseudomonadati</taxon>
        <taxon>Pseudomonadota</taxon>
        <taxon>Betaproteobacteria</taxon>
        <taxon>Nitrosomonadales</taxon>
        <taxon>Sulfuricellaceae</taxon>
        <taxon>Sulfuriferula</taxon>
    </lineage>
</organism>
<dbReference type="InterPro" id="IPR002934">
    <property type="entry name" value="Polymerase_NTP_transf_dom"/>
</dbReference>
<dbReference type="InterPro" id="IPR043519">
    <property type="entry name" value="NT_sf"/>
</dbReference>
<dbReference type="RefSeq" id="WP_147074189.1">
    <property type="nucleotide sequence ID" value="NZ_AP021884.1"/>
</dbReference>
<accession>A0A512LA16</accession>
<name>A0A512LA16_9PROT</name>
<dbReference type="Gene3D" id="3.30.460.10">
    <property type="entry name" value="Beta Polymerase, domain 2"/>
    <property type="match status" value="1"/>
</dbReference>
<dbReference type="AlphaFoldDB" id="A0A512LA16"/>
<gene>
    <name evidence="2" type="ORF">TPL01_24550</name>
</gene>
<evidence type="ECO:0000313" key="3">
    <source>
        <dbReference type="Proteomes" id="UP000321337"/>
    </source>
</evidence>